<dbReference type="EMBL" id="FN650140">
    <property type="protein sequence ID" value="CBJ13728.1"/>
    <property type="molecule type" value="Genomic_DNA"/>
</dbReference>
<evidence type="ECO:0000256" key="1">
    <source>
        <dbReference type="SAM" id="Phobius"/>
    </source>
</evidence>
<dbReference type="eggNOG" id="ENOG5032BFH">
    <property type="taxonomic scope" value="Bacteria"/>
</dbReference>
<keyword evidence="1" id="KW-1133">Transmembrane helix</keyword>
<proteinExistence type="predicted"/>
<name>D3HMN2_LEGLN</name>
<dbReference type="AlphaFoldDB" id="D3HMN2"/>
<dbReference type="RefSeq" id="WP_003634232.1">
    <property type="nucleotide sequence ID" value="NC_013861.1"/>
</dbReference>
<sequence>MDFFKKIFILFLATFFPWLLLLLDDNPGGAIISLVMQVTIIGWPFATVWAWNTHYGDEKYKKNKKDKKIKR</sequence>
<dbReference type="OrthoDB" id="9810121at2"/>
<evidence type="ECO:0000313" key="3">
    <source>
        <dbReference type="Proteomes" id="UP000001060"/>
    </source>
</evidence>
<dbReference type="STRING" id="661367.LLO_3268"/>
<feature type="transmembrane region" description="Helical" evidence="1">
    <location>
        <begin position="7"/>
        <end position="23"/>
    </location>
</feature>
<protein>
    <recommendedName>
        <fullName evidence="4">YqaE/Pmp3 family membrane protein</fullName>
    </recommendedName>
</protein>
<keyword evidence="3" id="KW-1185">Reference proteome</keyword>
<evidence type="ECO:0008006" key="4">
    <source>
        <dbReference type="Google" id="ProtNLM"/>
    </source>
</evidence>
<evidence type="ECO:0000313" key="2">
    <source>
        <dbReference type="EMBL" id="CBJ13728.1"/>
    </source>
</evidence>
<dbReference type="Proteomes" id="UP000001060">
    <property type="component" value="Chromosome"/>
</dbReference>
<feature type="transmembrane region" description="Helical" evidence="1">
    <location>
        <begin position="29"/>
        <end position="51"/>
    </location>
</feature>
<keyword evidence="1" id="KW-0812">Transmembrane</keyword>
<accession>D3HMN2</accession>
<dbReference type="KEGG" id="llo:LLO_3268"/>
<dbReference type="HOGENOM" id="CLU_172373_1_0_6"/>
<gene>
    <name evidence="2" type="ordered locus">LLO_3268</name>
</gene>
<organism evidence="2 3">
    <name type="scientific">Legionella longbeachae serogroup 1 (strain NSW150)</name>
    <dbReference type="NCBI Taxonomy" id="661367"/>
    <lineage>
        <taxon>Bacteria</taxon>
        <taxon>Pseudomonadati</taxon>
        <taxon>Pseudomonadota</taxon>
        <taxon>Gammaproteobacteria</taxon>
        <taxon>Legionellales</taxon>
        <taxon>Legionellaceae</taxon>
        <taxon>Legionella</taxon>
    </lineage>
</organism>
<reference evidence="2 3" key="1">
    <citation type="journal article" date="2010" name="PLoS Genet.">
        <title>Analysis of the Legionella longbeachae genome and transcriptome uncovers unique strategies to cause Legionnaires' disease.</title>
        <authorList>
            <person name="Cazalet C."/>
            <person name="Gomez-Valero L."/>
            <person name="Rusniok C."/>
            <person name="Lomma M."/>
            <person name="Dervins-Ravault D."/>
            <person name="Newton H."/>
            <person name="Sansom F."/>
            <person name="Jarraud S."/>
            <person name="Zidane N."/>
            <person name="Ma L."/>
            <person name="Bouchier C."/>
            <person name="Etienne J."/>
            <person name="Hartland E."/>
            <person name="Buchrieser C."/>
        </authorList>
    </citation>
    <scope>NUCLEOTIDE SEQUENCE [LARGE SCALE GENOMIC DNA]</scope>
    <source>
        <strain evidence="2 3">NSW150</strain>
    </source>
</reference>
<keyword evidence="1" id="KW-0472">Membrane</keyword>
<dbReference type="GeneID" id="40927448"/>